<name>A0A7R9J712_TIMCA</name>
<evidence type="ECO:0000313" key="1">
    <source>
        <dbReference type="EMBL" id="CAD7573879.1"/>
    </source>
</evidence>
<dbReference type="AlphaFoldDB" id="A0A7R9J712"/>
<reference evidence="1" key="1">
    <citation type="submission" date="2020-11" db="EMBL/GenBank/DDBJ databases">
        <authorList>
            <person name="Tran Van P."/>
        </authorList>
    </citation>
    <scope>NUCLEOTIDE SEQUENCE</scope>
</reference>
<sequence length="51" mass="5604">MLPPPYPSNERYPCLHGKCPLSVQIPRMYPTTSNVSLVSMVSVQSLSRSPG</sequence>
<dbReference type="EMBL" id="OE181921">
    <property type="protein sequence ID" value="CAD7573879.1"/>
    <property type="molecule type" value="Genomic_DNA"/>
</dbReference>
<accession>A0A7R9J712</accession>
<proteinExistence type="predicted"/>
<organism evidence="1">
    <name type="scientific">Timema californicum</name>
    <name type="common">California timema</name>
    <name type="synonym">Walking stick</name>
    <dbReference type="NCBI Taxonomy" id="61474"/>
    <lineage>
        <taxon>Eukaryota</taxon>
        <taxon>Metazoa</taxon>
        <taxon>Ecdysozoa</taxon>
        <taxon>Arthropoda</taxon>
        <taxon>Hexapoda</taxon>
        <taxon>Insecta</taxon>
        <taxon>Pterygota</taxon>
        <taxon>Neoptera</taxon>
        <taxon>Polyneoptera</taxon>
        <taxon>Phasmatodea</taxon>
        <taxon>Timematodea</taxon>
        <taxon>Timematoidea</taxon>
        <taxon>Timematidae</taxon>
        <taxon>Timema</taxon>
    </lineage>
</organism>
<gene>
    <name evidence="1" type="ORF">TCMB3V08_LOCUS6502</name>
</gene>
<protein>
    <submittedName>
        <fullName evidence="1">(California timema) hypothetical protein</fullName>
    </submittedName>
</protein>